<sequence length="223" mass="24845">MWMWPCSFAGRSSPPIQISRRILVPASPTLRRAMSNSSSPNSSGLPPQQSKALPERSVEPTEEKIISAIKDTTYEAYAKDAVFKDPVGIAEGVESIEAQFNGLAKVILPRADIQKFRVLKSPDSLPPRTILIDQDVAYFRDPSSSSPTKVDIVIPTRHLSTLNSLLTISTNEQYQITRHVEEWDHQRDTSKEDGFFGLLNDQRKKITASLVNKIVGSNQPKDD</sequence>
<organism evidence="2 3">
    <name type="scientific">Sanghuangporus baumii</name>
    <name type="common">Phellinus baumii</name>
    <dbReference type="NCBI Taxonomy" id="108892"/>
    <lineage>
        <taxon>Eukaryota</taxon>
        <taxon>Fungi</taxon>
        <taxon>Dikarya</taxon>
        <taxon>Basidiomycota</taxon>
        <taxon>Agaricomycotina</taxon>
        <taxon>Agaricomycetes</taxon>
        <taxon>Hymenochaetales</taxon>
        <taxon>Hymenochaetaceae</taxon>
        <taxon>Sanghuangporus</taxon>
    </lineage>
</organism>
<accession>A0A9Q5HUJ4</accession>
<dbReference type="AlphaFoldDB" id="A0A9Q5HUJ4"/>
<evidence type="ECO:0000313" key="2">
    <source>
        <dbReference type="EMBL" id="OCB86214.1"/>
    </source>
</evidence>
<comment type="caution">
    <text evidence="2">The sequence shown here is derived from an EMBL/GenBank/DDBJ whole genome shotgun (WGS) entry which is preliminary data.</text>
</comment>
<name>A0A9Q5HUJ4_SANBA</name>
<dbReference type="PANTHER" id="PTHR34213:SF2">
    <property type="entry name" value="NUCLEAR TRANSPORT FACTOR 2 (NTF2) FAMILY PROTEIN"/>
    <property type="match status" value="1"/>
</dbReference>
<gene>
    <name evidence="2" type="ORF">A7U60_g6803</name>
</gene>
<proteinExistence type="predicted"/>
<feature type="compositionally biased region" description="Low complexity" evidence="1">
    <location>
        <begin position="35"/>
        <end position="50"/>
    </location>
</feature>
<evidence type="ECO:0000313" key="3">
    <source>
        <dbReference type="Proteomes" id="UP000757232"/>
    </source>
</evidence>
<dbReference type="PANTHER" id="PTHR34213">
    <property type="entry name" value="NUCLEAR TRANSPORT FACTOR 2 (NTF2) FAMILY PROTEIN"/>
    <property type="match status" value="1"/>
</dbReference>
<evidence type="ECO:0000256" key="1">
    <source>
        <dbReference type="SAM" id="MobiDB-lite"/>
    </source>
</evidence>
<dbReference type="EMBL" id="LNZH02000204">
    <property type="protein sequence ID" value="OCB86214.1"/>
    <property type="molecule type" value="Genomic_DNA"/>
</dbReference>
<feature type="region of interest" description="Disordered" evidence="1">
    <location>
        <begin position="31"/>
        <end position="59"/>
    </location>
</feature>
<reference evidence="2" key="1">
    <citation type="submission" date="2016-06" db="EMBL/GenBank/DDBJ databases">
        <title>Draft Genome sequence of the fungus Inonotus baumii.</title>
        <authorList>
            <person name="Zhu H."/>
            <person name="Lin W."/>
        </authorList>
    </citation>
    <scope>NUCLEOTIDE SEQUENCE</scope>
    <source>
        <strain evidence="2">821</strain>
    </source>
</reference>
<dbReference type="Proteomes" id="UP000757232">
    <property type="component" value="Unassembled WGS sequence"/>
</dbReference>
<protein>
    <submittedName>
        <fullName evidence="2">Uncharacterized protein</fullName>
    </submittedName>
</protein>
<dbReference type="OrthoDB" id="2400485at2759"/>
<keyword evidence="3" id="KW-1185">Reference proteome</keyword>